<dbReference type="PANTHER" id="PTHR47495">
    <property type="entry name" value="ALDEHYDE DEHYDROGENASE"/>
    <property type="match status" value="1"/>
</dbReference>
<dbReference type="SMART" id="SM01008">
    <property type="entry name" value="Ald_Xan_dh_C"/>
    <property type="match status" value="1"/>
</dbReference>
<dbReference type="PANTHER" id="PTHR47495:SF2">
    <property type="entry name" value="ALDEHYDE DEHYDROGENASE"/>
    <property type="match status" value="1"/>
</dbReference>
<dbReference type="PIRSF" id="PIRSF036389">
    <property type="entry name" value="IOR_B"/>
    <property type="match status" value="1"/>
</dbReference>
<evidence type="ECO:0000256" key="1">
    <source>
        <dbReference type="SAM" id="MobiDB-lite"/>
    </source>
</evidence>
<dbReference type="AlphaFoldDB" id="A0A0L1KG39"/>
<sequence>MDPRAGLAALPVSRRQLLAGAAVGGGLAVGWWLWPRRYSSPLVPGPNDHGFGGWLTIAEDGVVTVALPQLEMGQGVTTVLAQVVAVELGADWRQVAIEPAPPAGLFANTALAAKWAPLWSRLPGLADDPDGLLAERFARSNAFCATAEGLSLAAYEQPLRAAAAAARALLAMAAGERWGVGWEECEVAAGLVRHGEQELGFGELAAQAATLDPPDPPPLRVEPASEDPSPAEAELAPAFPRLDLPAKVDGSFLFAGDIRLPGMVYASIRHGPLGKAELTAFDKEAVAGLKGLVGVVKSKRYLAAVADSWWIADRALAAMRPVFAGPAAVESAGALRALDTALAEGEGERIVTEGDPDGALARPDYAQDYSVAPAVHAAIETASATARFDGGKLELWIAAQAGELTRRAAAKAIGISPQDVVLYPTAAGGSFDARLERRHAIEVAQIAQQIGRPVQLTWPRQQELQLVPVRTPVSARLEAGFAPASGGRIAAWRTRLAMPATMREFGHRLFDNNTPEAAMEHAAGEADALACEGAVPPYGIAHVAVDHLPVTLPFPTGPMRGNAAAYTAFFTESFIDELAERAGRDPFLYRIEMLGQTPRMADCLRRATRLAGWDGGRRGTGQGLAMVRMGGPGEGGGPGDGGGRIACVAQAALGEGGLRVTRLHAAVDIGRTVNHDIARQQIEGGLIFGLSLATGSSVAYEDGRPVPARLAGLSLPTLADCPEIVIEFLASDAPAFDPGELGVAVAPPAIANALYSATGVRFRRLPLLSEGL</sequence>
<dbReference type="InterPro" id="IPR052516">
    <property type="entry name" value="N-heterocyclic_Hydroxylase"/>
</dbReference>
<dbReference type="Gene3D" id="3.90.1170.50">
    <property type="entry name" value="Aldehyde oxidase/xanthine dehydrogenase, a/b hammerhead"/>
    <property type="match status" value="1"/>
</dbReference>
<dbReference type="InterPro" id="IPR012368">
    <property type="entry name" value="OxRdtase_Mopterin-bd_su_IorB"/>
</dbReference>
<dbReference type="Gene3D" id="3.30.365.10">
    <property type="entry name" value="Aldehyde oxidase/xanthine dehydrogenase, molybdopterin binding domain"/>
    <property type="match status" value="4"/>
</dbReference>
<feature type="domain" description="Aldehyde oxidase/xanthine dehydrogenase a/b hammerhead" evidence="2">
    <location>
        <begin position="249"/>
        <end position="327"/>
    </location>
</feature>
<organism evidence="3 4">
    <name type="scientific">Qipengyuania citrea LAMA 915</name>
    <dbReference type="NCBI Taxonomy" id="1306953"/>
    <lineage>
        <taxon>Bacteria</taxon>
        <taxon>Pseudomonadati</taxon>
        <taxon>Pseudomonadota</taxon>
        <taxon>Alphaproteobacteria</taxon>
        <taxon>Sphingomonadales</taxon>
        <taxon>Erythrobacteraceae</taxon>
        <taxon>Qipengyuania</taxon>
    </lineage>
</organism>
<comment type="caution">
    <text evidence="3">The sequence shown here is derived from an EMBL/GenBank/DDBJ whole genome shotgun (WGS) entry which is preliminary data.</text>
</comment>
<dbReference type="STRING" id="1306953.J121_2804"/>
<dbReference type="Proteomes" id="UP000037446">
    <property type="component" value="Unassembled WGS sequence"/>
</dbReference>
<protein>
    <submittedName>
        <fullName evidence="3">Isoquinoline 1-oxidoreductase beta subunit</fullName>
        <ecNumber evidence="3">1.3.99.16</ecNumber>
    </submittedName>
</protein>
<dbReference type="InterPro" id="IPR000674">
    <property type="entry name" value="Ald_Oxase/Xan_DH_a/b"/>
</dbReference>
<reference evidence="4" key="1">
    <citation type="submission" date="2015-02" db="EMBL/GenBank/DDBJ databases">
        <authorList>
            <person name="Lima A.O."/>
            <person name="Cabral A."/>
            <person name="Porto L.M."/>
            <person name="Silva M.A."/>
        </authorList>
    </citation>
    <scope>NUCLEOTIDE SEQUENCE [LARGE SCALE GENOMIC DNA]</scope>
    <source>
        <strain evidence="4">LAMA 915</strain>
    </source>
</reference>
<evidence type="ECO:0000313" key="3">
    <source>
        <dbReference type="EMBL" id="KNH02871.1"/>
    </source>
</evidence>
<dbReference type="EMBL" id="JYNE01000019">
    <property type="protein sequence ID" value="KNH02871.1"/>
    <property type="molecule type" value="Genomic_DNA"/>
</dbReference>
<dbReference type="SUPFAM" id="SSF56003">
    <property type="entry name" value="Molybdenum cofactor-binding domain"/>
    <property type="match status" value="2"/>
</dbReference>
<evidence type="ECO:0000313" key="4">
    <source>
        <dbReference type="Proteomes" id="UP000037446"/>
    </source>
</evidence>
<dbReference type="GO" id="GO:0047121">
    <property type="term" value="F:isoquinoline 1-oxidoreductase activity"/>
    <property type="evidence" value="ECO:0007669"/>
    <property type="project" value="UniProtKB-EC"/>
</dbReference>
<proteinExistence type="predicted"/>
<dbReference type="PATRIC" id="fig|1306953.7.peg.2896"/>
<dbReference type="InterPro" id="IPR046867">
    <property type="entry name" value="AldOxase/xan_DH_MoCoBD2"/>
</dbReference>
<keyword evidence="3" id="KW-0560">Oxidoreductase</keyword>
<dbReference type="Pfam" id="PF20256">
    <property type="entry name" value="MoCoBD_2"/>
    <property type="match status" value="2"/>
</dbReference>
<evidence type="ECO:0000259" key="2">
    <source>
        <dbReference type="SMART" id="SM01008"/>
    </source>
</evidence>
<gene>
    <name evidence="3" type="ORF">J121_2804</name>
</gene>
<name>A0A0L1KG39_9SPHN</name>
<feature type="region of interest" description="Disordered" evidence="1">
    <location>
        <begin position="211"/>
        <end position="232"/>
    </location>
</feature>
<dbReference type="Pfam" id="PF02738">
    <property type="entry name" value="MoCoBD_1"/>
    <property type="match status" value="1"/>
</dbReference>
<dbReference type="RefSeq" id="WP_228135214.1">
    <property type="nucleotide sequence ID" value="NZ_JYNE01000019.1"/>
</dbReference>
<dbReference type="InterPro" id="IPR008274">
    <property type="entry name" value="AldOxase/xan_DH_MoCoBD1"/>
</dbReference>
<accession>A0A0L1KG39</accession>
<dbReference type="EC" id="1.3.99.16" evidence="3"/>
<dbReference type="InterPro" id="IPR037165">
    <property type="entry name" value="AldOxase/xan_DH_Mopterin-bd_sf"/>
</dbReference>